<dbReference type="Proteomes" id="UP000027586">
    <property type="component" value="Unassembled WGS sequence"/>
</dbReference>
<comment type="caution">
    <text evidence="1">The sequence shown here is derived from an EMBL/GenBank/DDBJ whole genome shotgun (WGS) entry which is preliminary data.</text>
</comment>
<protein>
    <submittedName>
        <fullName evidence="1">Uncharacterized protein</fullName>
    </submittedName>
</protein>
<name>A0A068S8R7_9FUNG</name>
<dbReference type="AlphaFoldDB" id="A0A068S8R7"/>
<dbReference type="VEuPathDB" id="FungiDB:LCOR_09541.1"/>
<proteinExistence type="predicted"/>
<organism evidence="1 2">
    <name type="scientific">Lichtheimia corymbifera JMRC:FSU:9682</name>
    <dbReference type="NCBI Taxonomy" id="1263082"/>
    <lineage>
        <taxon>Eukaryota</taxon>
        <taxon>Fungi</taxon>
        <taxon>Fungi incertae sedis</taxon>
        <taxon>Mucoromycota</taxon>
        <taxon>Mucoromycotina</taxon>
        <taxon>Mucoromycetes</taxon>
        <taxon>Mucorales</taxon>
        <taxon>Lichtheimiaceae</taxon>
        <taxon>Lichtheimia</taxon>
    </lineage>
</organism>
<sequence>MSLAILNIPTSQDDQLLNNEHNSSLSAIQQRRRHIIKKKVIAIGRLSRQLSVLRENPELVNEIKQMNGSKLPLGTLSQGEEGLRQGSH</sequence>
<evidence type="ECO:0000313" key="2">
    <source>
        <dbReference type="Proteomes" id="UP000027586"/>
    </source>
</evidence>
<dbReference type="OrthoDB" id="5593063at2759"/>
<evidence type="ECO:0000313" key="1">
    <source>
        <dbReference type="EMBL" id="CDH58689.1"/>
    </source>
</evidence>
<gene>
    <name evidence="1" type="ORF">LCOR_09541.1</name>
</gene>
<dbReference type="STRING" id="1263082.A0A068S8R7"/>
<reference evidence="1" key="1">
    <citation type="submission" date="2013-08" db="EMBL/GenBank/DDBJ databases">
        <title>Gene expansion shapes genome architecture in the human pathogen Lichtheimia corymbifera: an evolutionary genomics analysis in the ancient terrestrial Mucorales (Mucoromycotina).</title>
        <authorList>
            <person name="Schwartze V.U."/>
            <person name="Winter S."/>
            <person name="Shelest E."/>
            <person name="Marcet-Houben M."/>
            <person name="Horn F."/>
            <person name="Wehner S."/>
            <person name="Hoffmann K."/>
            <person name="Riege K."/>
            <person name="Sammeth M."/>
            <person name="Nowrousian M."/>
            <person name="Valiante V."/>
            <person name="Linde J."/>
            <person name="Jacobsen I.D."/>
            <person name="Marz M."/>
            <person name="Brakhage A.A."/>
            <person name="Gabaldon T."/>
            <person name="Bocker S."/>
            <person name="Voigt K."/>
        </authorList>
    </citation>
    <scope>NUCLEOTIDE SEQUENCE [LARGE SCALE GENOMIC DNA]</scope>
    <source>
        <strain evidence="1">FSU 9682</strain>
    </source>
</reference>
<accession>A0A068S8R7</accession>
<dbReference type="EMBL" id="CBTN010000059">
    <property type="protein sequence ID" value="CDH58689.1"/>
    <property type="molecule type" value="Genomic_DNA"/>
</dbReference>
<keyword evidence="2" id="KW-1185">Reference proteome</keyword>